<comment type="caution">
    <text evidence="2">The sequence shown here is derived from an EMBL/GenBank/DDBJ whole genome shotgun (WGS) entry which is preliminary data.</text>
</comment>
<dbReference type="EMBL" id="JAHWGI010000011">
    <property type="protein sequence ID" value="KAK3907513.1"/>
    <property type="molecule type" value="Genomic_DNA"/>
</dbReference>
<protein>
    <submittedName>
        <fullName evidence="2">Protein sickie</fullName>
    </submittedName>
</protein>
<feature type="region of interest" description="Disordered" evidence="1">
    <location>
        <begin position="103"/>
        <end position="134"/>
    </location>
</feature>
<accession>A0AAE1GRE2</accession>
<evidence type="ECO:0000313" key="3">
    <source>
        <dbReference type="Proteomes" id="UP001219518"/>
    </source>
</evidence>
<reference evidence="2" key="1">
    <citation type="submission" date="2021-07" db="EMBL/GenBank/DDBJ databases">
        <authorList>
            <person name="Catto M.A."/>
            <person name="Jacobson A."/>
            <person name="Kennedy G."/>
            <person name="Labadie P."/>
            <person name="Hunt B.G."/>
            <person name="Srinivasan R."/>
        </authorList>
    </citation>
    <scope>NUCLEOTIDE SEQUENCE</scope>
    <source>
        <strain evidence="2">PL_HMW_Pooled</strain>
        <tissue evidence="2">Head</tissue>
    </source>
</reference>
<evidence type="ECO:0000313" key="2">
    <source>
        <dbReference type="EMBL" id="KAK3907513.1"/>
    </source>
</evidence>
<dbReference type="Proteomes" id="UP001219518">
    <property type="component" value="Unassembled WGS sequence"/>
</dbReference>
<keyword evidence="3" id="KW-1185">Reference proteome</keyword>
<gene>
    <name evidence="2" type="ORF">KUF71_003012</name>
</gene>
<feature type="region of interest" description="Disordered" evidence="1">
    <location>
        <begin position="52"/>
        <end position="89"/>
    </location>
</feature>
<feature type="region of interest" description="Disordered" evidence="1">
    <location>
        <begin position="1"/>
        <end position="25"/>
    </location>
</feature>
<proteinExistence type="predicted"/>
<evidence type="ECO:0000256" key="1">
    <source>
        <dbReference type="SAM" id="MobiDB-lite"/>
    </source>
</evidence>
<name>A0AAE1GRE2_9NEOP</name>
<reference evidence="2" key="2">
    <citation type="journal article" date="2023" name="BMC Genomics">
        <title>Pest status, molecular evolution, and epigenetic factors derived from the genome assembly of Frankliniella fusca, a thysanopteran phytovirus vector.</title>
        <authorList>
            <person name="Catto M.A."/>
            <person name="Labadie P.E."/>
            <person name="Jacobson A.L."/>
            <person name="Kennedy G.G."/>
            <person name="Srinivasan R."/>
            <person name="Hunt B.G."/>
        </authorList>
    </citation>
    <scope>NUCLEOTIDE SEQUENCE</scope>
    <source>
        <strain evidence="2">PL_HMW_Pooled</strain>
    </source>
</reference>
<organism evidence="2 3">
    <name type="scientific">Frankliniella fusca</name>
    <dbReference type="NCBI Taxonomy" id="407009"/>
    <lineage>
        <taxon>Eukaryota</taxon>
        <taxon>Metazoa</taxon>
        <taxon>Ecdysozoa</taxon>
        <taxon>Arthropoda</taxon>
        <taxon>Hexapoda</taxon>
        <taxon>Insecta</taxon>
        <taxon>Pterygota</taxon>
        <taxon>Neoptera</taxon>
        <taxon>Paraneoptera</taxon>
        <taxon>Thysanoptera</taxon>
        <taxon>Terebrantia</taxon>
        <taxon>Thripoidea</taxon>
        <taxon>Thripidae</taxon>
        <taxon>Frankliniella</taxon>
    </lineage>
</organism>
<sequence length="231" mass="23905">MEEEEEEDEAPGAGDAMPHLAAPIATPVHDGFATVRAARSCRPQSRLHLSGLQLQLPPPAPPARTSSCGGGSTASLPPPSPAAAAAPGPAPWLNGYSTWGHQSTASTWSSASGASGASGHSSRSSSSASSSGSWCGTGGVLLRPAPSSTPGSRPLDPLWEEAVASKPVLRSKPQMPWWEIATRRSRYRSCPTLQVPAAHVVSAFEQSLSNMTARLHQLTSSSERKVGALLD</sequence>
<dbReference type="AlphaFoldDB" id="A0AAE1GRE2"/>
<feature type="compositionally biased region" description="Acidic residues" evidence="1">
    <location>
        <begin position="1"/>
        <end position="10"/>
    </location>
</feature>